<feature type="chain" id="PRO_5006393576" evidence="1">
    <location>
        <begin position="35"/>
        <end position="272"/>
    </location>
</feature>
<dbReference type="Pfam" id="PF04338">
    <property type="entry name" value="DUF481"/>
    <property type="match status" value="1"/>
</dbReference>
<sequence>MPRHFPLCDIRRRLVKHRLVICLLGLSVCPLAIAQDASQLAAIASPWSGSGGELGFASANGNSTSETFNGKLRLRYNEGDWIHSMDLFGLRSSAEYTRTLDDGSSQRFRQTTAYRYSAAAASGLQLGEHRQLTANARYERDDFATYDRQGSFSLGYGTRLIDADKLLLDAQLGPGVRRTHEAETDQTRTGLIGRSQLDLRYRITDNTALSNNLLVEAGSYNTFAQNDLGLSVSMNDRLALKAGWQARHNSDVADGKRKTDTLTTVNLVYTYK</sequence>
<feature type="signal peptide" evidence="1">
    <location>
        <begin position="1"/>
        <end position="34"/>
    </location>
</feature>
<dbReference type="Proteomes" id="UP000051254">
    <property type="component" value="Unassembled WGS sequence"/>
</dbReference>
<reference evidence="2 3" key="1">
    <citation type="submission" date="2015-05" db="EMBL/GenBank/DDBJ databases">
        <title>Genome sequencing and analysis of members of genus Stenotrophomonas.</title>
        <authorList>
            <person name="Patil P.P."/>
            <person name="Midha S."/>
            <person name="Patil P.B."/>
        </authorList>
    </citation>
    <scope>NUCLEOTIDE SEQUENCE [LARGE SCALE GENOMIC DNA]</scope>
    <source>
        <strain evidence="2 3">DSM 17805</strain>
    </source>
</reference>
<evidence type="ECO:0000256" key="1">
    <source>
        <dbReference type="SAM" id="SignalP"/>
    </source>
</evidence>
<accession>A0A0R0C523</accession>
<dbReference type="PATRIC" id="fig|266128.3.peg.2062"/>
<keyword evidence="1" id="KW-0732">Signal</keyword>
<dbReference type="STRING" id="266128.ABB25_02075"/>
<dbReference type="EMBL" id="LDJH01000005">
    <property type="protein sequence ID" value="KRG60072.1"/>
    <property type="molecule type" value="Genomic_DNA"/>
</dbReference>
<proteinExistence type="predicted"/>
<gene>
    <name evidence="2" type="ORF">ABB25_02075</name>
</gene>
<dbReference type="AlphaFoldDB" id="A0A0R0C523"/>
<organism evidence="2 3">
    <name type="scientific">Stenotrophomonas koreensis</name>
    <dbReference type="NCBI Taxonomy" id="266128"/>
    <lineage>
        <taxon>Bacteria</taxon>
        <taxon>Pseudomonadati</taxon>
        <taxon>Pseudomonadota</taxon>
        <taxon>Gammaproteobacteria</taxon>
        <taxon>Lysobacterales</taxon>
        <taxon>Lysobacteraceae</taxon>
        <taxon>Stenotrophomonas</taxon>
    </lineage>
</organism>
<name>A0A0R0C523_9GAMM</name>
<comment type="caution">
    <text evidence="2">The sequence shown here is derived from an EMBL/GenBank/DDBJ whole genome shotgun (WGS) entry which is preliminary data.</text>
</comment>
<evidence type="ECO:0000313" key="2">
    <source>
        <dbReference type="EMBL" id="KRG60072.1"/>
    </source>
</evidence>
<dbReference type="RefSeq" id="WP_057663020.1">
    <property type="nucleotide sequence ID" value="NZ_LDJH01000005.1"/>
</dbReference>
<protein>
    <submittedName>
        <fullName evidence="2">Membrane protein</fullName>
    </submittedName>
</protein>
<dbReference type="OrthoDB" id="5292716at2"/>
<evidence type="ECO:0000313" key="3">
    <source>
        <dbReference type="Proteomes" id="UP000051254"/>
    </source>
</evidence>
<dbReference type="InterPro" id="IPR007433">
    <property type="entry name" value="DUF481"/>
</dbReference>
<keyword evidence="3" id="KW-1185">Reference proteome</keyword>